<dbReference type="VEuPathDB" id="VectorBase:PHUM004780"/>
<reference evidence="14" key="1">
    <citation type="submission" date="2007-04" db="EMBL/GenBank/DDBJ databases">
        <title>Annotation of Pediculus humanus corporis strain USDA.</title>
        <authorList>
            <person name="Kirkness E."/>
            <person name="Hannick L."/>
            <person name="Hass B."/>
            <person name="Bruggner R."/>
            <person name="Lawson D."/>
            <person name="Bidwell S."/>
            <person name="Joardar V."/>
            <person name="Caler E."/>
            <person name="Walenz B."/>
            <person name="Inman J."/>
            <person name="Schobel S."/>
            <person name="Galinsky K."/>
            <person name="Amedeo P."/>
            <person name="Strausberg R."/>
        </authorList>
    </citation>
    <scope>NUCLEOTIDE SEQUENCE</scope>
    <source>
        <strain evidence="14">USDA</strain>
    </source>
</reference>
<accession>E0V980</accession>
<evidence type="ECO:0000259" key="8">
    <source>
        <dbReference type="Pfam" id="PF14781"/>
    </source>
</evidence>
<evidence type="ECO:0000259" key="11">
    <source>
        <dbReference type="Pfam" id="PF23350"/>
    </source>
</evidence>
<dbReference type="Pfam" id="PF23350">
    <property type="entry name" value="BBS2_pf"/>
    <property type="match status" value="1"/>
</dbReference>
<gene>
    <name evidence="15" type="primary">8233492</name>
    <name evidence="14" type="ORF">Phum_PHUM004780</name>
</gene>
<dbReference type="Gene3D" id="2.130.10.10">
    <property type="entry name" value="YVTN repeat-like/Quinoprotein amine dehydrogenase"/>
    <property type="match status" value="1"/>
</dbReference>
<evidence type="ECO:0000259" key="10">
    <source>
        <dbReference type="Pfam" id="PF14783"/>
    </source>
</evidence>
<dbReference type="CTD" id="8233492"/>
<dbReference type="OrthoDB" id="2120021at2759"/>
<evidence type="ECO:0000259" key="9">
    <source>
        <dbReference type="Pfam" id="PF14782"/>
    </source>
</evidence>
<dbReference type="Proteomes" id="UP000009046">
    <property type="component" value="Unassembled WGS sequence"/>
</dbReference>
<proteinExistence type="predicted"/>
<dbReference type="InterPro" id="IPR011047">
    <property type="entry name" value="Quinoprotein_ADH-like_sf"/>
</dbReference>
<dbReference type="PIRSF" id="PIRSF013684">
    <property type="entry name" value="BBS2"/>
    <property type="match status" value="1"/>
</dbReference>
<dbReference type="KEGG" id="phu:Phum_PHUM004780"/>
<dbReference type="GO" id="GO:0031514">
    <property type="term" value="C:motile cilium"/>
    <property type="evidence" value="ECO:0007669"/>
    <property type="project" value="TreeGrafter"/>
</dbReference>
<feature type="domain" description="BBS2 hairpin" evidence="13">
    <location>
        <begin position="585"/>
        <end position="682"/>
    </location>
</feature>
<feature type="domain" description="Ciliary BBSome complex subunit 2 middle region" evidence="10">
    <location>
        <begin position="155"/>
        <end position="262"/>
    </location>
</feature>
<dbReference type="eggNOG" id="ENOG502QPWU">
    <property type="taxonomic scope" value="Eukaryota"/>
</dbReference>
<keyword evidence="3 7" id="KW-0963">Cytoplasm</keyword>
<dbReference type="InterPro" id="IPR055380">
    <property type="entry name" value="BBS2_hp_dom"/>
</dbReference>
<dbReference type="Pfam" id="PF23351">
    <property type="entry name" value="BBS2_CtH"/>
    <property type="match status" value="1"/>
</dbReference>
<keyword evidence="5 7" id="KW-0206">Cytoskeleton</keyword>
<dbReference type="InterPro" id="IPR029430">
    <property type="entry name" value="BBS2_N"/>
</dbReference>
<comment type="subcellular location">
    <subcellularLocation>
        <location evidence="1">Cell projection</location>
        <location evidence="1">Cilium</location>
    </subcellularLocation>
    <subcellularLocation>
        <location evidence="2">Cytoplasm</location>
        <location evidence="2">Cytoskeleton</location>
    </subcellularLocation>
</comment>
<dbReference type="InterPro" id="IPR055381">
    <property type="entry name" value="BBS2_CtH_dom"/>
</dbReference>
<dbReference type="InterPro" id="IPR029333">
    <property type="entry name" value="BBS2_GAE_dom"/>
</dbReference>
<evidence type="ECO:0000259" key="13">
    <source>
        <dbReference type="Pfam" id="PF23353"/>
    </source>
</evidence>
<evidence type="ECO:0000259" key="12">
    <source>
        <dbReference type="Pfam" id="PF23351"/>
    </source>
</evidence>
<evidence type="ECO:0000256" key="7">
    <source>
        <dbReference type="PIRNR" id="PIRNR013684"/>
    </source>
</evidence>
<keyword evidence="16" id="KW-1185">Reference proteome</keyword>
<reference evidence="15" key="3">
    <citation type="submission" date="2021-02" db="UniProtKB">
        <authorList>
            <consortium name="EnsemblMetazoa"/>
        </authorList>
    </citation>
    <scope>IDENTIFICATION</scope>
    <source>
        <strain evidence="15">USDA</strain>
    </source>
</reference>
<organism>
    <name type="scientific">Pediculus humanus subsp. corporis</name>
    <name type="common">Body louse</name>
    <dbReference type="NCBI Taxonomy" id="121224"/>
    <lineage>
        <taxon>Eukaryota</taxon>
        <taxon>Metazoa</taxon>
        <taxon>Ecdysozoa</taxon>
        <taxon>Arthropoda</taxon>
        <taxon>Hexapoda</taxon>
        <taxon>Insecta</taxon>
        <taxon>Pterygota</taxon>
        <taxon>Neoptera</taxon>
        <taxon>Paraneoptera</taxon>
        <taxon>Psocodea</taxon>
        <taxon>Troctomorpha</taxon>
        <taxon>Phthiraptera</taxon>
        <taxon>Anoplura</taxon>
        <taxon>Pediculidae</taxon>
        <taxon>Pediculus</taxon>
    </lineage>
</organism>
<dbReference type="Pfam" id="PF23353">
    <property type="entry name" value="BBS2_hp"/>
    <property type="match status" value="1"/>
</dbReference>
<feature type="domain" description="BBS2 GAE" evidence="9">
    <location>
        <begin position="389"/>
        <end position="472"/>
    </location>
</feature>
<dbReference type="GO" id="GO:0034464">
    <property type="term" value="C:BBSome"/>
    <property type="evidence" value="ECO:0007669"/>
    <property type="project" value="UniProtKB-UniRule"/>
</dbReference>
<keyword evidence="6 7" id="KW-0966">Cell projection</keyword>
<dbReference type="RefSeq" id="XP_002422674.1">
    <property type="nucleotide sequence ID" value="XM_002422629.1"/>
</dbReference>
<dbReference type="GeneID" id="8233492"/>
<dbReference type="InterPro" id="IPR016616">
    <property type="entry name" value="Bardet-Biedl_syndrome_2_prot"/>
</dbReference>
<feature type="domain" description="BBS2 C-terminal helix bundle" evidence="12">
    <location>
        <begin position="687"/>
        <end position="713"/>
    </location>
</feature>
<evidence type="ECO:0000256" key="2">
    <source>
        <dbReference type="ARBA" id="ARBA00004245"/>
    </source>
</evidence>
<evidence type="ECO:0000256" key="1">
    <source>
        <dbReference type="ARBA" id="ARBA00004138"/>
    </source>
</evidence>
<dbReference type="InterPro" id="IPR055379">
    <property type="entry name" value="BBS2_pf_dom"/>
</dbReference>
<evidence type="ECO:0000256" key="3">
    <source>
        <dbReference type="ARBA" id="ARBA00022490"/>
    </source>
</evidence>
<dbReference type="STRING" id="121224.E0V980"/>
<dbReference type="Pfam" id="PF14782">
    <property type="entry name" value="BBS2_GAE"/>
    <property type="match status" value="1"/>
</dbReference>
<feature type="domain" description="BBS2 platform" evidence="11">
    <location>
        <begin position="475"/>
        <end position="573"/>
    </location>
</feature>
<dbReference type="SUPFAM" id="SSF50998">
    <property type="entry name" value="Quinoprotein alcohol dehydrogenase-like"/>
    <property type="match status" value="1"/>
</dbReference>
<dbReference type="GO" id="GO:0036064">
    <property type="term" value="C:ciliary basal body"/>
    <property type="evidence" value="ECO:0007669"/>
    <property type="project" value="TreeGrafter"/>
</dbReference>
<name>E0V980_PEDHC</name>
<dbReference type="GO" id="GO:0043005">
    <property type="term" value="C:neuron projection"/>
    <property type="evidence" value="ECO:0007669"/>
    <property type="project" value="TreeGrafter"/>
</dbReference>
<evidence type="ECO:0000256" key="4">
    <source>
        <dbReference type="ARBA" id="ARBA00023069"/>
    </source>
</evidence>
<dbReference type="GO" id="GO:0016020">
    <property type="term" value="C:membrane"/>
    <property type="evidence" value="ECO:0007669"/>
    <property type="project" value="TreeGrafter"/>
</dbReference>
<dbReference type="InterPro" id="IPR015943">
    <property type="entry name" value="WD40/YVTN_repeat-like_dom_sf"/>
</dbReference>
<feature type="domain" description="Ciliary BBSome complex subunit 2 N-terminal" evidence="8">
    <location>
        <begin position="21"/>
        <end position="118"/>
    </location>
</feature>
<dbReference type="HOGENOM" id="CLU_023359_0_0_1"/>
<evidence type="ECO:0000256" key="5">
    <source>
        <dbReference type="ARBA" id="ARBA00023212"/>
    </source>
</evidence>
<dbReference type="OMA" id="MSDGANC"/>
<keyword evidence="4 7" id="KW-0969">Cilium</keyword>
<dbReference type="InParanoid" id="E0V980"/>
<evidence type="ECO:0000313" key="16">
    <source>
        <dbReference type="Proteomes" id="UP000009046"/>
    </source>
</evidence>
<evidence type="ECO:0000256" key="6">
    <source>
        <dbReference type="ARBA" id="ARBA00023273"/>
    </source>
</evidence>
<dbReference type="EMBL" id="AAZO01000055">
    <property type="status" value="NOT_ANNOTATED_CDS"/>
    <property type="molecule type" value="Genomic_DNA"/>
</dbReference>
<dbReference type="AlphaFoldDB" id="E0V980"/>
<protein>
    <recommendedName>
        <fullName evidence="7">Bardet-Biedl syndrome 2 protein homolog</fullName>
    </recommendedName>
</protein>
<dbReference type="Pfam" id="PF14781">
    <property type="entry name" value="BBS2_N"/>
    <property type="match status" value="1"/>
</dbReference>
<evidence type="ECO:0000313" key="14">
    <source>
        <dbReference type="EMBL" id="EEB09936.1"/>
    </source>
</evidence>
<evidence type="ECO:0000313" key="15">
    <source>
        <dbReference type="EnsemblMetazoa" id="PHUM004780-PA"/>
    </source>
</evidence>
<reference evidence="14" key="2">
    <citation type="submission" date="2007-04" db="EMBL/GenBank/DDBJ databases">
        <title>The genome of the human body louse.</title>
        <authorList>
            <consortium name="The Human Body Louse Genome Consortium"/>
            <person name="Kirkness E."/>
            <person name="Walenz B."/>
            <person name="Hass B."/>
            <person name="Bruggner R."/>
            <person name="Strausberg R."/>
        </authorList>
    </citation>
    <scope>NUCLEOTIDE SEQUENCE</scope>
    <source>
        <strain evidence="14">USDA</strain>
    </source>
</reference>
<sequence>MPTNSIITFNLNQKIQPGLVALGKYENEIPNLTLVSNSNKIFIYDLQHCENKTKTEDNVRTLNFPNQITSIGTARFKDDDFDLLLICTVNRIFVYNVHQNQDVFTKELSDGGHVVQFGTVGTSELVLVGGNYSVQGFDKTGVEIFWIVTGDDVRSLALIDVDNDGENELVVGSDDYDIRIFKNEDLVHEITETQIVTFLVNVGNDLFAYTLANGTVGVYEKLNRLWRVKSKNRPTCLLKYDIDGDGCDELITGWQGGKVDGRHLKTGEVLFKDNFQNTVAGLCEGDCRRTGKNDLIVVSTTGEIKIFNPNAPKLMEVKKLEPSFEQEAIRELLARKQSLLLELKNYECNVKYVNSGEMMMDESTFGAIPAKTRLQTSIGIGLGMGKQIPHVDVVLSTNNDTIIRSIIVFAEGIFNGETHVEHPKLIDVSNKLSVSLYPPRDVPIDIHIKALVGYPESQQFHVFELTRQLPRFSMYSMMSNPPPPPPTDVTSSSFVTFTLNERIQRVMLWINRNFLLPNPLDINSTSDLNLHMTSLRDEKEFFALSMNQSGQVKIQTDNMTLAGDLIQSLGTYLNLTHLKSIANYPREEQNCVQLLEKLRDLESVKNKLNLDLGDKTNLIRNLLIRSEDARLLKDWKLMIRYYDELNELNNDLQTCYEIRSSNYSDIVNTIKELNGIIQKSSRLRFGKHKTDPVTLSRNAIATNNAKTLIKAIRVGEA</sequence>
<dbReference type="EnsemblMetazoa" id="PHUM004780-RA">
    <property type="protein sequence ID" value="PHUM004780-PA"/>
    <property type="gene ID" value="PHUM004780"/>
</dbReference>
<dbReference type="InterPro" id="IPR029429">
    <property type="entry name" value="BBS2_Mid"/>
</dbReference>
<dbReference type="EMBL" id="DS234989">
    <property type="protein sequence ID" value="EEB09936.1"/>
    <property type="molecule type" value="Genomic_DNA"/>
</dbReference>
<dbReference type="PANTHER" id="PTHR32465">
    <property type="entry name" value="BARDET-BIEDL SYNDROME 2 PROTEIN"/>
    <property type="match status" value="1"/>
</dbReference>
<dbReference type="PANTHER" id="PTHR32465:SF0">
    <property type="entry name" value="BARDET-BIEDL SYNDROME 2 PROTEIN"/>
    <property type="match status" value="1"/>
</dbReference>
<dbReference type="Pfam" id="PF14783">
    <property type="entry name" value="BBS2_Mid"/>
    <property type="match status" value="1"/>
</dbReference>
<dbReference type="GO" id="GO:1905515">
    <property type="term" value="P:non-motile cilium assembly"/>
    <property type="evidence" value="ECO:0007669"/>
    <property type="project" value="InterPro"/>
</dbReference>